<comment type="caution">
    <text evidence="3">The sequence shown here is derived from an EMBL/GenBank/DDBJ whole genome shotgun (WGS) entry which is preliminary data.</text>
</comment>
<feature type="transmembrane region" description="Helical" evidence="1">
    <location>
        <begin position="25"/>
        <end position="51"/>
    </location>
</feature>
<reference evidence="4" key="1">
    <citation type="submission" date="2014-11" db="EMBL/GenBank/DDBJ databases">
        <title>Genome sequencing of Roseivirga sp. D-25.</title>
        <authorList>
            <person name="Selvaratnam C."/>
            <person name="Thevarajoo S."/>
            <person name="Goh K.M."/>
            <person name="Eee R."/>
            <person name="Chan K.-G."/>
            <person name="Chong C.S."/>
        </authorList>
    </citation>
    <scope>NUCLEOTIDE SEQUENCE [LARGE SCALE GENOMIC DNA]</scope>
    <source>
        <strain evidence="4">D-25</strain>
    </source>
</reference>
<dbReference type="EMBL" id="JSVA01000014">
    <property type="protein sequence ID" value="KOF02350.1"/>
    <property type="molecule type" value="Genomic_DNA"/>
</dbReference>
<dbReference type="PANTHER" id="PTHR21666:SF286">
    <property type="entry name" value="LIPOPROTEIN NLPD"/>
    <property type="match status" value="1"/>
</dbReference>
<dbReference type="OrthoDB" id="9810477at2"/>
<evidence type="ECO:0000259" key="2">
    <source>
        <dbReference type="Pfam" id="PF01551"/>
    </source>
</evidence>
<name>A0A0L8AJJ3_9BACT</name>
<evidence type="ECO:0000313" key="3">
    <source>
        <dbReference type="EMBL" id="KOF02350.1"/>
    </source>
</evidence>
<organism evidence="3 4">
    <name type="scientific">Roseivirga seohaensis subsp. aquiponti</name>
    <dbReference type="NCBI Taxonomy" id="1566026"/>
    <lineage>
        <taxon>Bacteria</taxon>
        <taxon>Pseudomonadati</taxon>
        <taxon>Bacteroidota</taxon>
        <taxon>Cytophagia</taxon>
        <taxon>Cytophagales</taxon>
        <taxon>Roseivirgaceae</taxon>
        <taxon>Roseivirga</taxon>
    </lineage>
</organism>
<dbReference type="InterPro" id="IPR016047">
    <property type="entry name" value="M23ase_b-sheet_dom"/>
</dbReference>
<dbReference type="PANTHER" id="PTHR21666">
    <property type="entry name" value="PEPTIDASE-RELATED"/>
    <property type="match status" value="1"/>
</dbReference>
<evidence type="ECO:0000256" key="1">
    <source>
        <dbReference type="SAM" id="Phobius"/>
    </source>
</evidence>
<keyword evidence="4" id="KW-1185">Reference proteome</keyword>
<dbReference type="Proteomes" id="UP000036908">
    <property type="component" value="Unassembled WGS sequence"/>
</dbReference>
<dbReference type="PATRIC" id="fig|1566026.4.peg.918"/>
<dbReference type="InterPro" id="IPR011055">
    <property type="entry name" value="Dup_hybrid_motif"/>
</dbReference>
<gene>
    <name evidence="3" type="ORF">OB69_13100</name>
</gene>
<proteinExistence type="predicted"/>
<keyword evidence="1" id="KW-0812">Transmembrane</keyword>
<dbReference type="InterPro" id="IPR050570">
    <property type="entry name" value="Cell_wall_metabolism_enzyme"/>
</dbReference>
<accession>A0A0L8AJJ3</accession>
<dbReference type="RefSeq" id="WP_053224188.1">
    <property type="nucleotide sequence ID" value="NZ_JSVA01000014.1"/>
</dbReference>
<keyword evidence="1" id="KW-0472">Membrane</keyword>
<dbReference type="Gene3D" id="2.70.70.10">
    <property type="entry name" value="Glucose Permease (Domain IIA)"/>
    <property type="match status" value="1"/>
</dbReference>
<dbReference type="AlphaFoldDB" id="A0A0L8AJJ3"/>
<protein>
    <submittedName>
        <fullName evidence="3">Peptidase M23</fullName>
    </submittedName>
</protein>
<dbReference type="FunFam" id="2.70.70.10:FF:000006">
    <property type="entry name" value="M23 family peptidase"/>
    <property type="match status" value="1"/>
</dbReference>
<dbReference type="CDD" id="cd12797">
    <property type="entry name" value="M23_peptidase"/>
    <property type="match status" value="1"/>
</dbReference>
<keyword evidence="1" id="KW-1133">Transmembrane helix</keyword>
<feature type="domain" description="M23ase beta-sheet core" evidence="2">
    <location>
        <begin position="201"/>
        <end position="297"/>
    </location>
</feature>
<dbReference type="SUPFAM" id="SSF51261">
    <property type="entry name" value="Duplicated hybrid motif"/>
    <property type="match status" value="1"/>
</dbReference>
<sequence>MSKIKYYYDTETCKYERIKVKKRDVVINALGFLSLALMLSVGIIVVLGQYFDSPKEAALKEENSELKLYYDLMKDQVDGMDAMLDVLQEKDDNVYRVVFEAEPIPETVREAGSGGALRYRELLESDMENKSLVVSALEKIDNVKKKMYIQTKSYDEIMALALDKERLYSSMPAIQPVSNKDLRRFSSGFGYRTDPIFKVKRMHYGADFSAEQGTPIYATGDGVVSKTISSTIGYGKHIIIDHGFGYETLYGHMSRFAVRPGQKVKRGEVIGYVGNSGKSTAPHLHYEVHINGVAKDPVNYFFKDLNAAEYEEILRLSSIENQSLGSYSYR</sequence>
<dbReference type="GO" id="GO:0004222">
    <property type="term" value="F:metalloendopeptidase activity"/>
    <property type="evidence" value="ECO:0007669"/>
    <property type="project" value="TreeGrafter"/>
</dbReference>
<dbReference type="Pfam" id="PF01551">
    <property type="entry name" value="Peptidase_M23"/>
    <property type="match status" value="1"/>
</dbReference>
<evidence type="ECO:0000313" key="4">
    <source>
        <dbReference type="Proteomes" id="UP000036908"/>
    </source>
</evidence>